<evidence type="ECO:0000313" key="3">
    <source>
        <dbReference type="EMBL" id="PXW80322.1"/>
    </source>
</evidence>
<dbReference type="AlphaFoldDB" id="A0A2V3VEU0"/>
<dbReference type="GO" id="GO:0045881">
    <property type="term" value="P:positive regulation of sporulation resulting in formation of a cellular spore"/>
    <property type="evidence" value="ECO:0007669"/>
    <property type="project" value="InterPro"/>
</dbReference>
<dbReference type="InterPro" id="IPR024164">
    <property type="entry name" value="KinB-signalling_activ"/>
</dbReference>
<name>A0A2V3VEU0_9BACI</name>
<gene>
    <name evidence="3" type="ORF">DFR56_1303</name>
</gene>
<dbReference type="RefSeq" id="WP_110397655.1">
    <property type="nucleotide sequence ID" value="NZ_JBHUHB010000001.1"/>
</dbReference>
<evidence type="ECO:0000313" key="4">
    <source>
        <dbReference type="Proteomes" id="UP000247978"/>
    </source>
</evidence>
<proteinExistence type="predicted"/>
<reference evidence="3 4" key="1">
    <citation type="submission" date="2018-05" db="EMBL/GenBank/DDBJ databases">
        <title>Genomic Encyclopedia of Type Strains, Phase IV (KMG-IV): sequencing the most valuable type-strain genomes for metagenomic binning, comparative biology and taxonomic classification.</title>
        <authorList>
            <person name="Goeker M."/>
        </authorList>
    </citation>
    <scope>NUCLEOTIDE SEQUENCE [LARGE SCALE GENOMIC DNA]</scope>
    <source>
        <strain evidence="3 4">DSM 28556</strain>
    </source>
</reference>
<sequence length="226" mass="26151">MNSRKVVNMFFKTLFVGGIVGLITSFFVKGQEYLNFINPFNGLELLGVFLFFTGYALVFTVVSQTGFFAYLFIHRFGQNFFRSFWPTVQVLLVAFALFDLIYFSSKEISLLFKIMMTAFILIYGLIIARIKVKQTNKTAFIPALFLMVVVSALQLSLVLRAGDVSFIILMLMPLLAANAYQLLILHEVTKVDEEHKRRIEERRKQRLEQQKRKRMEKVKKTSDAKS</sequence>
<evidence type="ECO:0000256" key="1">
    <source>
        <dbReference type="SAM" id="MobiDB-lite"/>
    </source>
</evidence>
<keyword evidence="2" id="KW-1133">Transmembrane helix</keyword>
<feature type="transmembrane region" description="Helical" evidence="2">
    <location>
        <begin position="48"/>
        <end position="72"/>
    </location>
</feature>
<dbReference type="OrthoDB" id="2374256at2"/>
<organism evidence="3 4">
    <name type="scientific">Pseudogracilibacillus auburnensis</name>
    <dbReference type="NCBI Taxonomy" id="1494959"/>
    <lineage>
        <taxon>Bacteria</taxon>
        <taxon>Bacillati</taxon>
        <taxon>Bacillota</taxon>
        <taxon>Bacilli</taxon>
        <taxon>Bacillales</taxon>
        <taxon>Bacillaceae</taxon>
        <taxon>Pseudogracilibacillus</taxon>
    </lineage>
</organism>
<accession>A0A2V3VEU0</accession>
<keyword evidence="4" id="KW-1185">Reference proteome</keyword>
<dbReference type="Proteomes" id="UP000247978">
    <property type="component" value="Unassembled WGS sequence"/>
</dbReference>
<dbReference type="EMBL" id="QJJQ01000030">
    <property type="protein sequence ID" value="PXW80322.1"/>
    <property type="molecule type" value="Genomic_DNA"/>
</dbReference>
<feature type="transmembrane region" description="Helical" evidence="2">
    <location>
        <begin position="110"/>
        <end position="128"/>
    </location>
</feature>
<feature type="region of interest" description="Disordered" evidence="1">
    <location>
        <begin position="202"/>
        <end position="226"/>
    </location>
</feature>
<keyword evidence="2" id="KW-0472">Membrane</keyword>
<feature type="transmembrane region" description="Helical" evidence="2">
    <location>
        <begin position="9"/>
        <end position="28"/>
    </location>
</feature>
<feature type="transmembrane region" description="Helical" evidence="2">
    <location>
        <begin position="84"/>
        <end position="104"/>
    </location>
</feature>
<evidence type="ECO:0000256" key="2">
    <source>
        <dbReference type="SAM" id="Phobius"/>
    </source>
</evidence>
<protein>
    <submittedName>
        <fullName evidence="3">KinB signaling pathway activation protein</fullName>
    </submittedName>
</protein>
<dbReference type="SMART" id="SM01251">
    <property type="entry name" value="KbaA"/>
    <property type="match status" value="1"/>
</dbReference>
<feature type="transmembrane region" description="Helical" evidence="2">
    <location>
        <begin position="165"/>
        <end position="188"/>
    </location>
</feature>
<keyword evidence="2" id="KW-0812">Transmembrane</keyword>
<dbReference type="PIRSF" id="PIRSF029886">
    <property type="entry name" value="KBAA"/>
    <property type="match status" value="1"/>
</dbReference>
<feature type="transmembrane region" description="Helical" evidence="2">
    <location>
        <begin position="140"/>
        <end position="159"/>
    </location>
</feature>
<comment type="caution">
    <text evidence="3">The sequence shown here is derived from an EMBL/GenBank/DDBJ whole genome shotgun (WGS) entry which is preliminary data.</text>
</comment>
<dbReference type="Pfam" id="PF14089">
    <property type="entry name" value="KbaA"/>
    <property type="match status" value="1"/>
</dbReference>